<proteinExistence type="predicted"/>
<name>A0A1M8A2M5_MALS4</name>
<feature type="region of interest" description="Disordered" evidence="1">
    <location>
        <begin position="459"/>
        <end position="707"/>
    </location>
</feature>
<dbReference type="PANTHER" id="PTHR45924">
    <property type="entry name" value="FI17866P1"/>
    <property type="match status" value="1"/>
</dbReference>
<feature type="region of interest" description="Disordered" evidence="1">
    <location>
        <begin position="1"/>
        <end position="22"/>
    </location>
</feature>
<feature type="compositionally biased region" description="Pro residues" evidence="1">
    <location>
        <begin position="618"/>
        <end position="627"/>
    </location>
</feature>
<evidence type="ECO:0000313" key="4">
    <source>
        <dbReference type="Proteomes" id="UP000186303"/>
    </source>
</evidence>
<dbReference type="GO" id="GO:0031267">
    <property type="term" value="F:small GTPase binding"/>
    <property type="evidence" value="ECO:0007669"/>
    <property type="project" value="TreeGrafter"/>
</dbReference>
<accession>A0A1M8A2M5</accession>
<sequence length="906" mass="96461">MSRPGPNAPAGADTGLQRKRTNPLGELIATEVRYVHEMGLAIRRVAAAWNPSNFPPREVDTMFRSLEAVLRTNTEFLRSLQEIGPNPASPKGLGNLLMHWVDKLQPPYWQYLASYVPNLSELPPVQANTELAAILTQLSREVPRTAAEPTWTLDDFFELPLLRLRFYKKLYSRLLRSTQPGRSDHELLANANKKLDMLVERAQQCKEAKGPGAVPSSRAGPLDGVPSHAAGGAAPPLYVPPGQSAPSVPVPRAPVSPAGPAPGPTGAPMSSPAPPPPSMAAPHRSTPGPPPMPGSSPSTIPMSITQSIERQSLAQIQDRIDSTATVDVFTLEPKHCRLQMAPPTLPFQRQLRINDRVHLKLATSNKERVYEHARLILLTDLLLVGEDLMPQSRPSPAHDIRLMFPPLSGRFIDMDEQASSNPNEIRLSIMKRVHLTLVLPSPERKAQWLRDLQACKQFGTQGRSPQQPRASNETNRAAGPPGATNSRPLVGVPQSPEAPPRPPTMISSPPAAFPMGSSTGAPMRPPPGPASAGLVRPAAPGPQPGPTPRAARPPMRSSPMPSRPPPSSVPLQKVMQPLPLGPPVGGPPQGAGASPAVGTAVSPFAPGGTGPSSSVPTPARPTLPPLLLPKSATSETLPLVTLAEQDAGRVASPASTEALTRASSLTSQESFPRIGRRAVDTPDLPEGSRGEDSYGTSPIVPSSLSRSLGSATEQALAGFTPGAPAAVRPVKNPAVSGAQSAPDTRKPDGSAPPLPSQMIKSAANRRSTDWMGEEDVDASAAKAAMHHEKQSFNLCAQMRCKVFLKQSYAQWRSLGSARLRLYHLMPSQANQLVVENDKKVIISSIVLPIAVERVGKTGVAVELSDMGRLTGIVYMLHMRSDESANGLFEQLLQGSSRSPVSSPPPN</sequence>
<dbReference type="GO" id="GO:0005085">
    <property type="term" value="F:guanyl-nucleotide exchange factor activity"/>
    <property type="evidence" value="ECO:0007669"/>
    <property type="project" value="InterPro"/>
</dbReference>
<dbReference type="InterPro" id="IPR000219">
    <property type="entry name" value="DH_dom"/>
</dbReference>
<dbReference type="OMA" id="DMWLLYP"/>
<gene>
    <name evidence="3" type="ORF">MSYG_1060</name>
</gene>
<feature type="compositionally biased region" description="Polar residues" evidence="1">
    <location>
        <begin position="694"/>
        <end position="707"/>
    </location>
</feature>
<keyword evidence="4" id="KW-1185">Reference proteome</keyword>
<dbReference type="Proteomes" id="UP000186303">
    <property type="component" value="Chromosome 2"/>
</dbReference>
<feature type="compositionally biased region" description="Pro residues" evidence="1">
    <location>
        <begin position="248"/>
        <end position="279"/>
    </location>
</feature>
<dbReference type="PROSITE" id="PS50010">
    <property type="entry name" value="DH_2"/>
    <property type="match status" value="1"/>
</dbReference>
<dbReference type="InterPro" id="IPR035899">
    <property type="entry name" value="DBL_dom_sf"/>
</dbReference>
<dbReference type="AlphaFoldDB" id="A0A1M8A2M5"/>
<dbReference type="STRING" id="1230383.A0A1M8A2M5"/>
<feature type="region of interest" description="Disordered" evidence="1">
    <location>
        <begin position="204"/>
        <end position="299"/>
    </location>
</feature>
<dbReference type="Gene3D" id="1.20.900.10">
    <property type="entry name" value="Dbl homology (DH) domain"/>
    <property type="match status" value="1"/>
</dbReference>
<feature type="compositionally biased region" description="Low complexity" evidence="1">
    <location>
        <begin position="548"/>
        <end position="560"/>
    </location>
</feature>
<evidence type="ECO:0000259" key="2">
    <source>
        <dbReference type="PROSITE" id="PS50010"/>
    </source>
</evidence>
<dbReference type="Pfam" id="PF00621">
    <property type="entry name" value="RhoGEF"/>
    <property type="match status" value="1"/>
</dbReference>
<feature type="compositionally biased region" description="Polar residues" evidence="1">
    <location>
        <begin position="459"/>
        <end position="475"/>
    </location>
</feature>
<dbReference type="SUPFAM" id="SSF48065">
    <property type="entry name" value="DBL homology domain (DH-domain)"/>
    <property type="match status" value="1"/>
</dbReference>
<feature type="region of interest" description="Disordered" evidence="1">
    <location>
        <begin position="722"/>
        <end position="771"/>
    </location>
</feature>
<evidence type="ECO:0000313" key="3">
    <source>
        <dbReference type="EMBL" id="SHO76722.1"/>
    </source>
</evidence>
<dbReference type="VEuPathDB" id="FungiDB:MSYG_1060"/>
<evidence type="ECO:0000256" key="1">
    <source>
        <dbReference type="SAM" id="MobiDB-lite"/>
    </source>
</evidence>
<protein>
    <recommendedName>
        <fullName evidence="2">DH domain-containing protein</fullName>
    </recommendedName>
</protein>
<feature type="domain" description="DH" evidence="2">
    <location>
        <begin position="19"/>
        <end position="205"/>
    </location>
</feature>
<organism evidence="3 4">
    <name type="scientific">Malassezia sympodialis (strain ATCC 42132)</name>
    <name type="common">Atopic eczema-associated yeast</name>
    <dbReference type="NCBI Taxonomy" id="1230383"/>
    <lineage>
        <taxon>Eukaryota</taxon>
        <taxon>Fungi</taxon>
        <taxon>Dikarya</taxon>
        <taxon>Basidiomycota</taxon>
        <taxon>Ustilaginomycotina</taxon>
        <taxon>Malasseziomycetes</taxon>
        <taxon>Malasseziales</taxon>
        <taxon>Malasseziaceae</taxon>
        <taxon>Malassezia</taxon>
    </lineage>
</organism>
<dbReference type="OrthoDB" id="6244550at2759"/>
<dbReference type="PANTHER" id="PTHR45924:SF2">
    <property type="entry name" value="FI17866P1"/>
    <property type="match status" value="1"/>
</dbReference>
<dbReference type="SMART" id="SM00325">
    <property type="entry name" value="RhoGEF"/>
    <property type="match status" value="1"/>
</dbReference>
<feature type="compositionally biased region" description="Polar residues" evidence="1">
    <location>
        <begin position="653"/>
        <end position="670"/>
    </location>
</feature>
<reference evidence="4" key="1">
    <citation type="journal article" date="2017" name="Nucleic Acids Res.">
        <title>Proteogenomics produces comprehensive and highly accurate protein-coding gene annotation in a complete genome assembly of Malassezia sympodialis.</title>
        <authorList>
            <person name="Zhu Y."/>
            <person name="Engstroem P.G."/>
            <person name="Tellgren-Roth C."/>
            <person name="Baudo C.D."/>
            <person name="Kennell J.C."/>
            <person name="Sun S."/>
            <person name="Billmyre R.B."/>
            <person name="Schroeder M.S."/>
            <person name="Andersson A."/>
            <person name="Holm T."/>
            <person name="Sigurgeirsson B."/>
            <person name="Wu G."/>
            <person name="Sankaranarayanan S.R."/>
            <person name="Siddharthan R."/>
            <person name="Sanyal K."/>
            <person name="Lundeberg J."/>
            <person name="Nystedt B."/>
            <person name="Boekhout T."/>
            <person name="Dawson T.L. Jr."/>
            <person name="Heitman J."/>
            <person name="Scheynius A."/>
            <person name="Lehtioe J."/>
        </authorList>
    </citation>
    <scope>NUCLEOTIDE SEQUENCE [LARGE SCALE GENOMIC DNA]</scope>
    <source>
        <strain evidence="4">ATCC 42132</strain>
    </source>
</reference>
<dbReference type="EMBL" id="LT671822">
    <property type="protein sequence ID" value="SHO76722.1"/>
    <property type="molecule type" value="Genomic_DNA"/>
</dbReference>